<evidence type="ECO:0000313" key="2">
    <source>
        <dbReference type="EMBL" id="OGY61135.1"/>
    </source>
</evidence>
<sequence length="191" mass="20697">MTFKVKYPNLTFLGISILTTVILSYFGIFDKTFGGLGKLGFLGALVAGALFPITFTSPIAVASLYYLGSHLGLPLTVAFGAIGALLGDLMIYRFLKDHTIAEITAIHEKYRANHPTHDKLGHRKALLSLFHSKPFHSLGLFLGGLLIVLPVPDELGIAILASYRLNTRKFMVVSLVLNAVSVWIVASLGAR</sequence>
<dbReference type="STRING" id="1797692.A3I33_01465"/>
<keyword evidence="1" id="KW-1133">Transmembrane helix</keyword>
<proteinExistence type="predicted"/>
<evidence type="ECO:0008006" key="4">
    <source>
        <dbReference type="Google" id="ProtNLM"/>
    </source>
</evidence>
<dbReference type="AlphaFoldDB" id="A0A1G1Z916"/>
<keyword evidence="1" id="KW-0472">Membrane</keyword>
<dbReference type="EMBL" id="MHJA01000012">
    <property type="protein sequence ID" value="OGY61135.1"/>
    <property type="molecule type" value="Genomic_DNA"/>
</dbReference>
<feature type="transmembrane region" description="Helical" evidence="1">
    <location>
        <begin position="41"/>
        <end position="67"/>
    </location>
</feature>
<evidence type="ECO:0000256" key="1">
    <source>
        <dbReference type="SAM" id="Phobius"/>
    </source>
</evidence>
<feature type="transmembrane region" description="Helical" evidence="1">
    <location>
        <begin position="171"/>
        <end position="190"/>
    </location>
</feature>
<feature type="transmembrane region" description="Helical" evidence="1">
    <location>
        <begin position="73"/>
        <end position="95"/>
    </location>
</feature>
<reference evidence="2 3" key="1">
    <citation type="journal article" date="2016" name="Nat. Commun.">
        <title>Thousands of microbial genomes shed light on interconnected biogeochemical processes in an aquifer system.</title>
        <authorList>
            <person name="Anantharaman K."/>
            <person name="Brown C.T."/>
            <person name="Hug L.A."/>
            <person name="Sharon I."/>
            <person name="Castelle C.J."/>
            <person name="Probst A.J."/>
            <person name="Thomas B.C."/>
            <person name="Singh A."/>
            <person name="Wilkins M.J."/>
            <person name="Karaoz U."/>
            <person name="Brodie E.L."/>
            <person name="Williams K.H."/>
            <person name="Hubbard S.S."/>
            <person name="Banfield J.F."/>
        </authorList>
    </citation>
    <scope>NUCLEOTIDE SEQUENCE [LARGE SCALE GENOMIC DNA]</scope>
</reference>
<evidence type="ECO:0000313" key="3">
    <source>
        <dbReference type="Proteomes" id="UP000176544"/>
    </source>
</evidence>
<feature type="transmembrane region" description="Helical" evidence="1">
    <location>
        <begin position="12"/>
        <end position="29"/>
    </location>
</feature>
<organism evidence="2 3">
    <name type="scientific">Candidatus Colwellbacteria bacterium RIFCSPLOWO2_02_FULL_45_11</name>
    <dbReference type="NCBI Taxonomy" id="1797692"/>
    <lineage>
        <taxon>Bacteria</taxon>
        <taxon>Candidatus Colwelliibacteriota</taxon>
    </lineage>
</organism>
<gene>
    <name evidence="2" type="ORF">A3I33_01465</name>
</gene>
<comment type="caution">
    <text evidence="2">The sequence shown here is derived from an EMBL/GenBank/DDBJ whole genome shotgun (WGS) entry which is preliminary data.</text>
</comment>
<keyword evidence="1" id="KW-0812">Transmembrane</keyword>
<accession>A0A1G1Z916</accession>
<dbReference type="Proteomes" id="UP000176544">
    <property type="component" value="Unassembled WGS sequence"/>
</dbReference>
<protein>
    <recommendedName>
        <fullName evidence="4">TVP38/TMEM64 family membrane protein</fullName>
    </recommendedName>
</protein>
<name>A0A1G1Z916_9BACT</name>